<dbReference type="Proteomes" id="UP000198851">
    <property type="component" value="Unassembled WGS sequence"/>
</dbReference>
<dbReference type="SUPFAM" id="SSF88874">
    <property type="entry name" value="Receptor-binding domain of short tail fibre protein gp12"/>
    <property type="match status" value="1"/>
</dbReference>
<evidence type="ECO:0000259" key="1">
    <source>
        <dbReference type="Pfam" id="PF07484"/>
    </source>
</evidence>
<dbReference type="Pfam" id="PF07484">
    <property type="entry name" value="Collar"/>
    <property type="match status" value="1"/>
</dbReference>
<keyword evidence="3" id="KW-1185">Reference proteome</keyword>
<dbReference type="EMBL" id="FOSZ01000006">
    <property type="protein sequence ID" value="SFL16780.1"/>
    <property type="molecule type" value="Genomic_DNA"/>
</dbReference>
<dbReference type="STRING" id="1280847.SAMN04488036_10619"/>
<reference evidence="3" key="1">
    <citation type="submission" date="2016-10" db="EMBL/GenBank/DDBJ databases">
        <authorList>
            <person name="Varghese N."/>
            <person name="Submissions S."/>
        </authorList>
    </citation>
    <scope>NUCLEOTIDE SEQUENCE [LARGE SCALE GENOMIC DNA]</scope>
    <source>
        <strain evidence="3">DSM 28453</strain>
    </source>
</reference>
<name>A0A1I4FHK3_9RHOB</name>
<dbReference type="RefSeq" id="WP_093324958.1">
    <property type="nucleotide sequence ID" value="NZ_FOSZ01000006.1"/>
</dbReference>
<gene>
    <name evidence="2" type="ORF">SAMN04488036_10619</name>
</gene>
<dbReference type="AlphaFoldDB" id="A0A1I4FHK3"/>
<dbReference type="InterPro" id="IPR011083">
    <property type="entry name" value="Phage_tail_collar_dom"/>
</dbReference>
<sequence length="214" mass="22499">MKHFTKTIAATLCVIGTTAPIAKAELDPFIGTIIQVGENFCPRGWVEANGQLLPISSYTAAFSLLGTMYGGDGRTTFGVPDMRGRFGMHVGRGPGLTANRQGEKLGVDQVTHNVNNMPSHNHTIEGTITATVSASSNRPNVPSPANAYKSAFPRQSAVYAIGATADVAMGDGSVNFTNNVALANSGGQQPITNRQPFLAMKTCIAIQGIYPSRS</sequence>
<evidence type="ECO:0000313" key="2">
    <source>
        <dbReference type="EMBL" id="SFL16780.1"/>
    </source>
</evidence>
<proteinExistence type="predicted"/>
<dbReference type="InterPro" id="IPR037053">
    <property type="entry name" value="Phage_tail_collar_dom_sf"/>
</dbReference>
<feature type="domain" description="Phage tail collar" evidence="1">
    <location>
        <begin position="31"/>
        <end position="86"/>
    </location>
</feature>
<protein>
    <submittedName>
        <fullName evidence="2">Microcystin-dependent protein</fullName>
    </submittedName>
</protein>
<evidence type="ECO:0000313" key="3">
    <source>
        <dbReference type="Proteomes" id="UP000198851"/>
    </source>
</evidence>
<dbReference type="OrthoDB" id="9810174at2"/>
<dbReference type="Gene3D" id="3.90.1340.10">
    <property type="entry name" value="Phage tail collar domain"/>
    <property type="match status" value="1"/>
</dbReference>
<accession>A0A1I4FHK3</accession>
<organism evidence="2 3">
    <name type="scientific">Shimia haliotis</name>
    <dbReference type="NCBI Taxonomy" id="1280847"/>
    <lineage>
        <taxon>Bacteria</taxon>
        <taxon>Pseudomonadati</taxon>
        <taxon>Pseudomonadota</taxon>
        <taxon>Alphaproteobacteria</taxon>
        <taxon>Rhodobacterales</taxon>
        <taxon>Roseobacteraceae</taxon>
    </lineage>
</organism>